<comment type="caution">
    <text evidence="2">The sequence shown here is derived from an EMBL/GenBank/DDBJ whole genome shotgun (WGS) entry which is preliminary data.</text>
</comment>
<evidence type="ECO:0000313" key="2">
    <source>
        <dbReference type="EMBL" id="CAK0896262.1"/>
    </source>
</evidence>
<keyword evidence="3" id="KW-1185">Reference proteome</keyword>
<proteinExistence type="predicted"/>
<feature type="compositionally biased region" description="Basic and acidic residues" evidence="1">
    <location>
        <begin position="80"/>
        <end position="89"/>
    </location>
</feature>
<reference evidence="2" key="1">
    <citation type="submission" date="2023-10" db="EMBL/GenBank/DDBJ databases">
        <authorList>
            <person name="Chen Y."/>
            <person name="Shah S."/>
            <person name="Dougan E. K."/>
            <person name="Thang M."/>
            <person name="Chan C."/>
        </authorList>
    </citation>
    <scope>NUCLEOTIDE SEQUENCE [LARGE SCALE GENOMIC DNA]</scope>
</reference>
<accession>A0ABN9X9S2</accession>
<evidence type="ECO:0000256" key="1">
    <source>
        <dbReference type="SAM" id="MobiDB-lite"/>
    </source>
</evidence>
<evidence type="ECO:0000313" key="3">
    <source>
        <dbReference type="Proteomes" id="UP001189429"/>
    </source>
</evidence>
<protein>
    <submittedName>
        <fullName evidence="2">Uncharacterized protein</fullName>
    </submittedName>
</protein>
<dbReference type="Proteomes" id="UP001189429">
    <property type="component" value="Unassembled WGS sequence"/>
</dbReference>
<sequence length="140" mass="15706">MLTLTENTFDCQPISGLCRSHSVAALKPGWTRAQSALNAHFSCRAKNDNSRREGRGRREEEGREEGRRRNAEEDDEEDKEKERRQRILDHGAGSRLRPNIGRQRNNPASAIAVLAATMRRAAEGCQAMACTDTHRTNYGA</sequence>
<feature type="region of interest" description="Disordered" evidence="1">
    <location>
        <begin position="41"/>
        <end position="107"/>
    </location>
</feature>
<dbReference type="EMBL" id="CAUYUJ010020165">
    <property type="protein sequence ID" value="CAK0896262.1"/>
    <property type="molecule type" value="Genomic_DNA"/>
</dbReference>
<gene>
    <name evidence="2" type="ORF">PCOR1329_LOCUS74780</name>
</gene>
<organism evidence="2 3">
    <name type="scientific">Prorocentrum cordatum</name>
    <dbReference type="NCBI Taxonomy" id="2364126"/>
    <lineage>
        <taxon>Eukaryota</taxon>
        <taxon>Sar</taxon>
        <taxon>Alveolata</taxon>
        <taxon>Dinophyceae</taxon>
        <taxon>Prorocentrales</taxon>
        <taxon>Prorocentraceae</taxon>
        <taxon>Prorocentrum</taxon>
    </lineage>
</organism>
<feature type="compositionally biased region" description="Basic and acidic residues" evidence="1">
    <location>
        <begin position="45"/>
        <end position="71"/>
    </location>
</feature>
<name>A0ABN9X9S2_9DINO</name>